<dbReference type="PANTHER" id="PTHR47293:SF66">
    <property type="entry name" value="JACALIN-RELATED LECTIN 11-RELATED"/>
    <property type="match status" value="1"/>
</dbReference>
<evidence type="ECO:0000313" key="5">
    <source>
        <dbReference type="Proteomes" id="UP000467841"/>
    </source>
</evidence>
<dbReference type="PROSITE" id="PS51752">
    <property type="entry name" value="JACALIN_LECTIN"/>
    <property type="match status" value="1"/>
</dbReference>
<dbReference type="InterPro" id="IPR036404">
    <property type="entry name" value="Jacalin-like_lectin_dom_sf"/>
</dbReference>
<dbReference type="EMBL" id="CACVBM020001717">
    <property type="protein sequence ID" value="CAA7058001.1"/>
    <property type="molecule type" value="Genomic_DNA"/>
</dbReference>
<evidence type="ECO:0000259" key="3">
    <source>
        <dbReference type="PROSITE" id="PS51752"/>
    </source>
</evidence>
<organism evidence="4 5">
    <name type="scientific">Microthlaspi erraticum</name>
    <dbReference type="NCBI Taxonomy" id="1685480"/>
    <lineage>
        <taxon>Eukaryota</taxon>
        <taxon>Viridiplantae</taxon>
        <taxon>Streptophyta</taxon>
        <taxon>Embryophyta</taxon>
        <taxon>Tracheophyta</taxon>
        <taxon>Spermatophyta</taxon>
        <taxon>Magnoliopsida</taxon>
        <taxon>eudicotyledons</taxon>
        <taxon>Gunneridae</taxon>
        <taxon>Pentapetalae</taxon>
        <taxon>rosids</taxon>
        <taxon>malvids</taxon>
        <taxon>Brassicales</taxon>
        <taxon>Brassicaceae</taxon>
        <taxon>Coluteocarpeae</taxon>
        <taxon>Microthlaspi</taxon>
    </lineage>
</organism>
<evidence type="ECO:0000256" key="1">
    <source>
        <dbReference type="ARBA" id="ARBA00006568"/>
    </source>
</evidence>
<gene>
    <name evidence="4" type="ORF">MERR_LOCUS45237</name>
</gene>
<dbReference type="SMART" id="SM00915">
    <property type="entry name" value="Jacalin"/>
    <property type="match status" value="1"/>
</dbReference>
<dbReference type="Gene3D" id="2.100.10.30">
    <property type="entry name" value="Jacalin-like lectin domain"/>
    <property type="match status" value="1"/>
</dbReference>
<dbReference type="OrthoDB" id="1058726at2759"/>
<dbReference type="Proteomes" id="UP000467841">
    <property type="component" value="Unassembled WGS sequence"/>
</dbReference>
<dbReference type="Pfam" id="PF01419">
    <property type="entry name" value="Jacalin"/>
    <property type="match status" value="1"/>
</dbReference>
<proteinExistence type="inferred from homology"/>
<feature type="domain" description="Jacalin-type lectin" evidence="3">
    <location>
        <begin position="1"/>
        <end position="129"/>
    </location>
</feature>
<protein>
    <recommendedName>
        <fullName evidence="3">Jacalin-type lectin domain-containing protein</fullName>
    </recommendedName>
</protein>
<comment type="similarity">
    <text evidence="1">Belongs to the jacalin lectin family.</text>
</comment>
<evidence type="ECO:0000256" key="2">
    <source>
        <dbReference type="ARBA" id="ARBA00022734"/>
    </source>
</evidence>
<dbReference type="AlphaFoldDB" id="A0A6D2KU79"/>
<accession>A0A6D2KU79</accession>
<sequence length="129" mass="14677">MGRSNFLEQRRFLALFSHLPNNVFLRSNFHGSLFFCFLFLSQFELDFPNEYIVSVEGSYDKVFGTEVEVVSMLTFKANKRTSLPFGLDAGTTFEFYGKVGDMIHQAGVHVSSIPKSGKAFESFSLDFMK</sequence>
<dbReference type="GO" id="GO:0030246">
    <property type="term" value="F:carbohydrate binding"/>
    <property type="evidence" value="ECO:0007669"/>
    <property type="project" value="UniProtKB-KW"/>
</dbReference>
<dbReference type="InterPro" id="IPR001229">
    <property type="entry name" value="Jacalin-like_lectin_dom"/>
</dbReference>
<dbReference type="SUPFAM" id="SSF51101">
    <property type="entry name" value="Mannose-binding lectins"/>
    <property type="match status" value="1"/>
</dbReference>
<keyword evidence="5" id="KW-1185">Reference proteome</keyword>
<dbReference type="PANTHER" id="PTHR47293">
    <property type="entry name" value="JACALIN-RELATED LECTIN 3"/>
    <property type="match status" value="1"/>
</dbReference>
<reference evidence="4" key="1">
    <citation type="submission" date="2020-01" db="EMBL/GenBank/DDBJ databases">
        <authorList>
            <person name="Mishra B."/>
        </authorList>
    </citation>
    <scope>NUCLEOTIDE SEQUENCE [LARGE SCALE GENOMIC DNA]</scope>
</reference>
<keyword evidence="2" id="KW-0430">Lectin</keyword>
<name>A0A6D2KU79_9BRAS</name>
<evidence type="ECO:0000313" key="4">
    <source>
        <dbReference type="EMBL" id="CAA7058001.1"/>
    </source>
</evidence>
<comment type="caution">
    <text evidence="4">The sequence shown here is derived from an EMBL/GenBank/DDBJ whole genome shotgun (WGS) entry which is preliminary data.</text>
</comment>